<dbReference type="GO" id="GO:0016787">
    <property type="term" value="F:hydrolase activity"/>
    <property type="evidence" value="ECO:0007669"/>
    <property type="project" value="UniProtKB-KW"/>
</dbReference>
<evidence type="ECO:0000259" key="2">
    <source>
        <dbReference type="PROSITE" id="PS51192"/>
    </source>
</evidence>
<keyword evidence="1" id="KW-0378">Hydrolase</keyword>
<dbReference type="PANTHER" id="PTHR45766:SF6">
    <property type="entry name" value="SWI_SNF-RELATED MATRIX-ASSOCIATED ACTIN-DEPENDENT REGULATOR OF CHROMATIN SUBFAMILY A-LIKE PROTEIN 1"/>
    <property type="match status" value="1"/>
</dbReference>
<evidence type="ECO:0000256" key="1">
    <source>
        <dbReference type="ARBA" id="ARBA00022801"/>
    </source>
</evidence>
<dbReference type="PANTHER" id="PTHR45766">
    <property type="entry name" value="DNA ANNEALING HELICASE AND ENDONUCLEASE ZRANB3 FAMILY MEMBER"/>
    <property type="match status" value="1"/>
</dbReference>
<dbReference type="Pfam" id="PF00176">
    <property type="entry name" value="SNF2-rel_dom"/>
    <property type="match status" value="1"/>
</dbReference>
<gene>
    <name evidence="3" type="ORF">S12H4_54649</name>
</gene>
<accession>X1U325</accession>
<organism evidence="3">
    <name type="scientific">marine sediment metagenome</name>
    <dbReference type="NCBI Taxonomy" id="412755"/>
    <lineage>
        <taxon>unclassified sequences</taxon>
        <taxon>metagenomes</taxon>
        <taxon>ecological metagenomes</taxon>
    </lineage>
</organism>
<dbReference type="PROSITE" id="PS51192">
    <property type="entry name" value="HELICASE_ATP_BIND_1"/>
    <property type="match status" value="1"/>
</dbReference>
<dbReference type="InterPro" id="IPR027417">
    <property type="entry name" value="P-loop_NTPase"/>
</dbReference>
<proteinExistence type="predicted"/>
<evidence type="ECO:0000313" key="3">
    <source>
        <dbReference type="EMBL" id="GAJ11948.1"/>
    </source>
</evidence>
<dbReference type="SUPFAM" id="SSF52540">
    <property type="entry name" value="P-loop containing nucleoside triphosphate hydrolases"/>
    <property type="match status" value="1"/>
</dbReference>
<comment type="caution">
    <text evidence="3">The sequence shown here is derived from an EMBL/GenBank/DDBJ whole genome shotgun (WGS) entry which is preliminary data.</text>
</comment>
<dbReference type="InterPro" id="IPR000330">
    <property type="entry name" value="SNF2_N"/>
</dbReference>
<dbReference type="AlphaFoldDB" id="X1U325"/>
<feature type="domain" description="Helicase ATP-binding" evidence="2">
    <location>
        <begin position="1"/>
        <end position="84"/>
    </location>
</feature>
<dbReference type="InterPro" id="IPR038718">
    <property type="entry name" value="SNF2-like_sf"/>
</dbReference>
<dbReference type="EMBL" id="BARW01034954">
    <property type="protein sequence ID" value="GAJ11948.1"/>
    <property type="molecule type" value="Genomic_DNA"/>
</dbReference>
<protein>
    <recommendedName>
        <fullName evidence="2">Helicase ATP-binding domain-containing protein</fullName>
    </recommendedName>
</protein>
<dbReference type="InterPro" id="IPR014001">
    <property type="entry name" value="Helicase_ATP-bd"/>
</dbReference>
<reference evidence="3" key="1">
    <citation type="journal article" date="2014" name="Front. Microbiol.">
        <title>High frequency of phylogenetically diverse reductive dehalogenase-homologous genes in deep subseafloor sedimentary metagenomes.</title>
        <authorList>
            <person name="Kawai M."/>
            <person name="Futagami T."/>
            <person name="Toyoda A."/>
            <person name="Takaki Y."/>
            <person name="Nishi S."/>
            <person name="Hori S."/>
            <person name="Arai W."/>
            <person name="Tsubouchi T."/>
            <person name="Morono Y."/>
            <person name="Uchiyama I."/>
            <person name="Ito T."/>
            <person name="Fujiyama A."/>
            <person name="Inagaki F."/>
            <person name="Takami H."/>
        </authorList>
    </citation>
    <scope>NUCLEOTIDE SEQUENCE</scope>
    <source>
        <strain evidence="3">Expedition CK06-06</strain>
    </source>
</reference>
<sequence>MIYTVRQQELQEDYDYTSRLVEGNFDLVILDEAHFLKNPKSIRGKLMADICVRLDIERVWLLTGTPIANRPMDYFNLLHIIKAPIADNWQFFAKRYCDGKKFFKVLTELLFVQ</sequence>
<dbReference type="GO" id="GO:0005524">
    <property type="term" value="F:ATP binding"/>
    <property type="evidence" value="ECO:0007669"/>
    <property type="project" value="InterPro"/>
</dbReference>
<name>X1U325_9ZZZZ</name>
<dbReference type="Gene3D" id="3.40.50.10810">
    <property type="entry name" value="Tandem AAA-ATPase domain"/>
    <property type="match status" value="1"/>
</dbReference>